<keyword evidence="3" id="KW-1185">Reference proteome</keyword>
<dbReference type="PIRSF" id="PIRSF003113">
    <property type="entry name" value="BolA"/>
    <property type="match status" value="1"/>
</dbReference>
<evidence type="ECO:0000313" key="3">
    <source>
        <dbReference type="Proteomes" id="UP001143364"/>
    </source>
</evidence>
<organism evidence="2 3">
    <name type="scientific">Methylopila jiangsuensis</name>
    <dbReference type="NCBI Taxonomy" id="586230"/>
    <lineage>
        <taxon>Bacteria</taxon>
        <taxon>Pseudomonadati</taxon>
        <taxon>Pseudomonadota</taxon>
        <taxon>Alphaproteobacteria</taxon>
        <taxon>Hyphomicrobiales</taxon>
        <taxon>Methylopilaceae</taxon>
        <taxon>Methylopila</taxon>
    </lineage>
</organism>
<dbReference type="PANTHER" id="PTHR46230">
    <property type="match status" value="1"/>
</dbReference>
<dbReference type="GO" id="GO:0016226">
    <property type="term" value="P:iron-sulfur cluster assembly"/>
    <property type="evidence" value="ECO:0007669"/>
    <property type="project" value="TreeGrafter"/>
</dbReference>
<comment type="similarity">
    <text evidence="1">Belongs to the BolA/IbaG family.</text>
</comment>
<dbReference type="AlphaFoldDB" id="A0A9W6JH97"/>
<evidence type="ECO:0000256" key="1">
    <source>
        <dbReference type="RuleBase" id="RU003860"/>
    </source>
</evidence>
<reference evidence="2" key="2">
    <citation type="submission" date="2023-01" db="EMBL/GenBank/DDBJ databases">
        <authorList>
            <person name="Sun Q."/>
            <person name="Evtushenko L."/>
        </authorList>
    </citation>
    <scope>NUCLEOTIDE SEQUENCE</scope>
    <source>
        <strain evidence="2">VKM B-2555</strain>
    </source>
</reference>
<dbReference type="InterPro" id="IPR002634">
    <property type="entry name" value="BolA"/>
</dbReference>
<gene>
    <name evidence="2" type="ORF">GCM10008171_07570</name>
</gene>
<reference evidence="2" key="1">
    <citation type="journal article" date="2014" name="Int. J. Syst. Evol. Microbiol.">
        <title>Complete genome sequence of Corynebacterium casei LMG S-19264T (=DSM 44701T), isolated from a smear-ripened cheese.</title>
        <authorList>
            <consortium name="US DOE Joint Genome Institute (JGI-PGF)"/>
            <person name="Walter F."/>
            <person name="Albersmeier A."/>
            <person name="Kalinowski J."/>
            <person name="Ruckert C."/>
        </authorList>
    </citation>
    <scope>NUCLEOTIDE SEQUENCE</scope>
    <source>
        <strain evidence="2">VKM B-2555</strain>
    </source>
</reference>
<dbReference type="Gene3D" id="3.30.300.90">
    <property type="entry name" value="BolA-like"/>
    <property type="match status" value="1"/>
</dbReference>
<protein>
    <submittedName>
        <fullName evidence="2">BolA family transcriptional regulator</fullName>
    </submittedName>
</protein>
<dbReference type="SUPFAM" id="SSF82657">
    <property type="entry name" value="BolA-like"/>
    <property type="match status" value="1"/>
</dbReference>
<dbReference type="EMBL" id="BSFK01000005">
    <property type="protein sequence ID" value="GLK75503.1"/>
    <property type="molecule type" value="Genomic_DNA"/>
</dbReference>
<dbReference type="RefSeq" id="WP_271203449.1">
    <property type="nucleotide sequence ID" value="NZ_BSFK01000005.1"/>
</dbReference>
<comment type="caution">
    <text evidence="2">The sequence shown here is derived from an EMBL/GenBank/DDBJ whole genome shotgun (WGS) entry which is preliminary data.</text>
</comment>
<name>A0A9W6JH97_9HYPH</name>
<sequence>MSVRARIETKLTEALSPTRIEVLDESHLHAGHAGARPEGETHFRVRVVSAAFSGVGRVERHRRVNALLAEELAGPVHALAIDARSPEEPGRP</sequence>
<dbReference type="PANTHER" id="PTHR46230:SF7">
    <property type="entry name" value="BOLA-LIKE PROTEIN 1"/>
    <property type="match status" value="1"/>
</dbReference>
<accession>A0A9W6JH97</accession>
<dbReference type="Proteomes" id="UP001143364">
    <property type="component" value="Unassembled WGS sequence"/>
</dbReference>
<evidence type="ECO:0000313" key="2">
    <source>
        <dbReference type="EMBL" id="GLK75503.1"/>
    </source>
</evidence>
<dbReference type="Pfam" id="PF01722">
    <property type="entry name" value="BolA"/>
    <property type="match status" value="1"/>
</dbReference>
<proteinExistence type="inferred from homology"/>
<dbReference type="InterPro" id="IPR036065">
    <property type="entry name" value="BolA-like_sf"/>
</dbReference>